<dbReference type="InterPro" id="IPR001878">
    <property type="entry name" value="Znf_CCHC"/>
</dbReference>
<keyword evidence="4" id="KW-1185">Reference proteome</keyword>
<gene>
    <name evidence="3" type="ORF">H4Q32_022628</name>
</gene>
<dbReference type="EMBL" id="JACTAM010000010">
    <property type="protein sequence ID" value="KAI2660033.1"/>
    <property type="molecule type" value="Genomic_DNA"/>
</dbReference>
<evidence type="ECO:0000313" key="3">
    <source>
        <dbReference type="EMBL" id="KAI2660033.1"/>
    </source>
</evidence>
<accession>A0ABQ8MAY7</accession>
<organism evidence="3 4">
    <name type="scientific">Labeo rohita</name>
    <name type="common">Indian major carp</name>
    <name type="synonym">Cyprinus rohita</name>
    <dbReference type="NCBI Taxonomy" id="84645"/>
    <lineage>
        <taxon>Eukaryota</taxon>
        <taxon>Metazoa</taxon>
        <taxon>Chordata</taxon>
        <taxon>Craniata</taxon>
        <taxon>Vertebrata</taxon>
        <taxon>Euteleostomi</taxon>
        <taxon>Actinopterygii</taxon>
        <taxon>Neopterygii</taxon>
        <taxon>Teleostei</taxon>
        <taxon>Ostariophysi</taxon>
        <taxon>Cypriniformes</taxon>
        <taxon>Cyprinidae</taxon>
        <taxon>Labeoninae</taxon>
        <taxon>Labeonini</taxon>
        <taxon>Labeo</taxon>
    </lineage>
</organism>
<dbReference type="PROSITE" id="PS50158">
    <property type="entry name" value="ZF_CCHC"/>
    <property type="match status" value="1"/>
</dbReference>
<keyword evidence="1" id="KW-0863">Zinc-finger</keyword>
<evidence type="ECO:0000256" key="1">
    <source>
        <dbReference type="PROSITE-ProRule" id="PRU00047"/>
    </source>
</evidence>
<keyword evidence="1" id="KW-0862">Zinc</keyword>
<dbReference type="Proteomes" id="UP000830375">
    <property type="component" value="Unassembled WGS sequence"/>
</dbReference>
<dbReference type="PANTHER" id="PTHR46888">
    <property type="entry name" value="ZINC KNUCKLE DOMAINCONTAINING PROTEIN-RELATED"/>
    <property type="match status" value="1"/>
</dbReference>
<dbReference type="SUPFAM" id="SSF57756">
    <property type="entry name" value="Retrovirus zinc finger-like domains"/>
    <property type="match status" value="1"/>
</dbReference>
<dbReference type="PANTHER" id="PTHR46888:SF13">
    <property type="entry name" value="RIBONUCLEASE H"/>
    <property type="match status" value="1"/>
</dbReference>
<name>A0ABQ8MAY7_LABRO</name>
<comment type="caution">
    <text evidence="3">The sequence shown here is derived from an EMBL/GenBank/DDBJ whole genome shotgun (WGS) entry which is preliminary data.</text>
</comment>
<reference evidence="3 4" key="1">
    <citation type="submission" date="2022-01" db="EMBL/GenBank/DDBJ databases">
        <title>A high-quality chromosome-level genome assembly of rohu carp, Labeo rohita.</title>
        <authorList>
            <person name="Arick M.A. II"/>
            <person name="Hsu C.-Y."/>
            <person name="Magbanua Z."/>
            <person name="Pechanova O."/>
            <person name="Grover C."/>
            <person name="Miller E."/>
            <person name="Thrash A."/>
            <person name="Ezzel L."/>
            <person name="Alam S."/>
            <person name="Benzie J."/>
            <person name="Hamilton M."/>
            <person name="Karsi A."/>
            <person name="Lawrence M.L."/>
            <person name="Peterson D.G."/>
        </authorList>
    </citation>
    <scope>NUCLEOTIDE SEQUENCE [LARGE SCALE GENOMIC DNA]</scope>
    <source>
        <strain evidence="4">BAU-BD-2019</strain>
        <tissue evidence="3">Blood</tissue>
    </source>
</reference>
<sequence length="255" mass="28178">MHSTNPRVKTSPPPSKELRECFYCHKTGHVIADCLTLKRKQQPKPVGFVKTVPMRSDSMQRIDEFDERFKPFVMKGLLSINGRPEDQKEVQILRDTGASQSFVISDVIPLSEQTSCDSSVLIQGIEMGVAKEPLHCVHLQCELLTGFVKVRVRSSFPVKGVAFILSNDLAGGKVTPVVKVVDRPDCFVGADDIADEYPDVFAANVMTCTQAQIGNDITLNDSFILPLFAEESVVPEPQVVNDKKSCYLLPGTCYS</sequence>
<evidence type="ECO:0000313" key="4">
    <source>
        <dbReference type="Proteomes" id="UP000830375"/>
    </source>
</evidence>
<proteinExistence type="predicted"/>
<evidence type="ECO:0000259" key="2">
    <source>
        <dbReference type="PROSITE" id="PS50158"/>
    </source>
</evidence>
<protein>
    <submittedName>
        <fullName evidence="3">Gag-Pol polyprotein</fullName>
    </submittedName>
</protein>
<feature type="domain" description="CCHC-type" evidence="2">
    <location>
        <begin position="21"/>
        <end position="34"/>
    </location>
</feature>
<dbReference type="Gene3D" id="4.10.60.10">
    <property type="entry name" value="Zinc finger, CCHC-type"/>
    <property type="match status" value="1"/>
</dbReference>
<dbReference type="InterPro" id="IPR036875">
    <property type="entry name" value="Znf_CCHC_sf"/>
</dbReference>
<keyword evidence="1" id="KW-0479">Metal-binding</keyword>